<feature type="region of interest" description="Disordered" evidence="2">
    <location>
        <begin position="254"/>
        <end position="286"/>
    </location>
</feature>
<keyword evidence="4" id="KW-1185">Reference proteome</keyword>
<dbReference type="Proteomes" id="UP001303473">
    <property type="component" value="Unassembled WGS sequence"/>
</dbReference>
<evidence type="ECO:0000256" key="2">
    <source>
        <dbReference type="SAM" id="MobiDB-lite"/>
    </source>
</evidence>
<gene>
    <name evidence="3" type="ORF">QBC46DRAFT_176471</name>
</gene>
<feature type="region of interest" description="Disordered" evidence="2">
    <location>
        <begin position="11"/>
        <end position="33"/>
    </location>
</feature>
<proteinExistence type="inferred from homology"/>
<feature type="compositionally biased region" description="Basic residues" evidence="2">
    <location>
        <begin position="23"/>
        <end position="33"/>
    </location>
</feature>
<dbReference type="GO" id="GO:0071014">
    <property type="term" value="C:post-mRNA release spliceosomal complex"/>
    <property type="evidence" value="ECO:0007669"/>
    <property type="project" value="TreeGrafter"/>
</dbReference>
<dbReference type="PANTHER" id="PTHR12111">
    <property type="entry name" value="SPLICING FACTOR YJU2"/>
    <property type="match status" value="1"/>
</dbReference>
<feature type="region of interest" description="Disordered" evidence="2">
    <location>
        <begin position="327"/>
        <end position="384"/>
    </location>
</feature>
<dbReference type="EMBL" id="MU853843">
    <property type="protein sequence ID" value="KAK3937881.1"/>
    <property type="molecule type" value="Genomic_DNA"/>
</dbReference>
<feature type="compositionally biased region" description="Basic and acidic residues" evidence="2">
    <location>
        <begin position="263"/>
        <end position="286"/>
    </location>
</feature>
<evidence type="ECO:0000313" key="3">
    <source>
        <dbReference type="EMBL" id="KAK3937881.1"/>
    </source>
</evidence>
<dbReference type="GO" id="GO:0000398">
    <property type="term" value="P:mRNA splicing, via spliceosome"/>
    <property type="evidence" value="ECO:0007669"/>
    <property type="project" value="InterPro"/>
</dbReference>
<name>A0AAN6S2Y0_9PEZI</name>
<accession>A0AAN6S2Y0</accession>
<dbReference type="AlphaFoldDB" id="A0AAN6S2Y0"/>
<sequence length="384" mass="42904">MQGFNMGRYHPPDSAGVLNPNKLHGKHPLGKRASKLSSEGSLVVRFEMPFPVWCSSCPKPTIIAQGVRFNAAKKRIGSYFTTPIFSFRIKHAVCGGDLEIQTDPKNTAYVVVSGGKKRDTGTDSSSSLVPSSDFVIPTAREREEERESAFGKLEKTIADRERFETGKRRIGELQDDAERKWENPYELNKRLRREFRVGRKEREEEAERTEELRERMSLGIDLLPGTDEDEIRAKLVDFQPATDNNDTLAQQALARPLFNNTTVEDRGERKEGEKRKKRGGGEGKRLLKSEIAADKIRQSLVSEIVGNTRAAKDPFLDYLGSGRDEKERIIKGGPSPFRLSGIKRKREATATAEAPGPPAQEEDNTPETPAKVNTSLVDYGSDSD</sequence>
<dbReference type="Pfam" id="PF04502">
    <property type="entry name" value="Saf4_Yju2"/>
    <property type="match status" value="1"/>
</dbReference>
<dbReference type="GO" id="GO:0005684">
    <property type="term" value="C:U2-type spliceosomal complex"/>
    <property type="evidence" value="ECO:0007669"/>
    <property type="project" value="TreeGrafter"/>
</dbReference>
<comment type="similarity">
    <text evidence="1">Belongs to the CWC16 family.</text>
</comment>
<reference evidence="4" key="1">
    <citation type="journal article" date="2023" name="Mol. Phylogenet. Evol.">
        <title>Genome-scale phylogeny and comparative genomics of the fungal order Sordariales.</title>
        <authorList>
            <person name="Hensen N."/>
            <person name="Bonometti L."/>
            <person name="Westerberg I."/>
            <person name="Brannstrom I.O."/>
            <person name="Guillou S."/>
            <person name="Cros-Aarteil S."/>
            <person name="Calhoun S."/>
            <person name="Haridas S."/>
            <person name="Kuo A."/>
            <person name="Mondo S."/>
            <person name="Pangilinan J."/>
            <person name="Riley R."/>
            <person name="LaButti K."/>
            <person name="Andreopoulos B."/>
            <person name="Lipzen A."/>
            <person name="Chen C."/>
            <person name="Yan M."/>
            <person name="Daum C."/>
            <person name="Ng V."/>
            <person name="Clum A."/>
            <person name="Steindorff A."/>
            <person name="Ohm R.A."/>
            <person name="Martin F."/>
            <person name="Silar P."/>
            <person name="Natvig D.O."/>
            <person name="Lalanne C."/>
            <person name="Gautier V."/>
            <person name="Ament-Velasquez S.L."/>
            <person name="Kruys A."/>
            <person name="Hutchinson M.I."/>
            <person name="Powell A.J."/>
            <person name="Barry K."/>
            <person name="Miller A.N."/>
            <person name="Grigoriev I.V."/>
            <person name="Debuchy R."/>
            <person name="Gladieux P."/>
            <person name="Hiltunen Thoren M."/>
            <person name="Johannesson H."/>
        </authorList>
    </citation>
    <scope>NUCLEOTIDE SEQUENCE [LARGE SCALE GENOMIC DNA]</scope>
    <source>
        <strain evidence="4">CBS 340.73</strain>
    </source>
</reference>
<evidence type="ECO:0000256" key="1">
    <source>
        <dbReference type="ARBA" id="ARBA00005595"/>
    </source>
</evidence>
<evidence type="ECO:0000313" key="4">
    <source>
        <dbReference type="Proteomes" id="UP001303473"/>
    </source>
</evidence>
<dbReference type="InterPro" id="IPR007590">
    <property type="entry name" value="Saf4/Yju2"/>
</dbReference>
<comment type="caution">
    <text evidence="3">The sequence shown here is derived from an EMBL/GenBank/DDBJ whole genome shotgun (WGS) entry which is preliminary data.</text>
</comment>
<protein>
    <submittedName>
        <fullName evidence="3">CWC16 protein</fullName>
    </submittedName>
</protein>
<organism evidence="3 4">
    <name type="scientific">Diplogelasinospora grovesii</name>
    <dbReference type="NCBI Taxonomy" id="303347"/>
    <lineage>
        <taxon>Eukaryota</taxon>
        <taxon>Fungi</taxon>
        <taxon>Dikarya</taxon>
        <taxon>Ascomycota</taxon>
        <taxon>Pezizomycotina</taxon>
        <taxon>Sordariomycetes</taxon>
        <taxon>Sordariomycetidae</taxon>
        <taxon>Sordariales</taxon>
        <taxon>Diplogelasinosporaceae</taxon>
        <taxon>Diplogelasinospora</taxon>
    </lineage>
</organism>
<dbReference type="PANTHER" id="PTHR12111:SF2">
    <property type="entry name" value="SPLICING FACTOR YJU2B-RELATED"/>
    <property type="match status" value="1"/>
</dbReference>